<accession>A0A8T9QBV3</accession>
<sequence>MSKLILIALLLLASSFARAQQQKLSAWQKEAGSLDDKVFDITYSSDDWVVCKVGTDIMVSRPKARYVPVRGDSLTIPMGRLKPEINYRYGVKVVKKVSDGFLVGIDDGENGGGLWFLSNDATVQYRMANTYRIRWIFEFQSKLYAIHSRGRAGAGLGSGGILEITRNATGQWESETMIRLAEAPKLTVVSANRVYILTDEHLGILNSDLTLTTVLRGPYKWGMLQPSSMVIDGPDLYIGTRWGVFKIKAFESKPEYGWYIPPSH</sequence>
<protein>
    <submittedName>
        <fullName evidence="2">Uncharacterized protein</fullName>
    </submittedName>
</protein>
<dbReference type="Proteomes" id="UP000831796">
    <property type="component" value="Chromosome"/>
</dbReference>
<dbReference type="RefSeq" id="WP_244678013.1">
    <property type="nucleotide sequence ID" value="NZ_CP095046.1"/>
</dbReference>
<organism evidence="2 3">
    <name type="scientific">Hymenobacter cellulosilyticus</name>
    <dbReference type="NCBI Taxonomy" id="2932248"/>
    <lineage>
        <taxon>Bacteria</taxon>
        <taxon>Pseudomonadati</taxon>
        <taxon>Bacteroidota</taxon>
        <taxon>Cytophagia</taxon>
        <taxon>Cytophagales</taxon>
        <taxon>Hymenobacteraceae</taxon>
        <taxon>Hymenobacter</taxon>
    </lineage>
</organism>
<gene>
    <name evidence="2" type="ORF">MUN79_12855</name>
</gene>
<proteinExistence type="predicted"/>
<keyword evidence="1" id="KW-0732">Signal</keyword>
<dbReference type="EMBL" id="CP095046">
    <property type="protein sequence ID" value="UOQ74675.1"/>
    <property type="molecule type" value="Genomic_DNA"/>
</dbReference>
<dbReference type="KEGG" id="hcu:MUN79_12855"/>
<feature type="chain" id="PRO_5035873616" evidence="1">
    <location>
        <begin position="20"/>
        <end position="264"/>
    </location>
</feature>
<evidence type="ECO:0000256" key="1">
    <source>
        <dbReference type="SAM" id="SignalP"/>
    </source>
</evidence>
<evidence type="ECO:0000313" key="2">
    <source>
        <dbReference type="EMBL" id="UOQ74675.1"/>
    </source>
</evidence>
<name>A0A8T9QBV3_9BACT</name>
<feature type="signal peptide" evidence="1">
    <location>
        <begin position="1"/>
        <end position="19"/>
    </location>
</feature>
<keyword evidence="3" id="KW-1185">Reference proteome</keyword>
<dbReference type="AlphaFoldDB" id="A0A8T9QBV3"/>
<evidence type="ECO:0000313" key="3">
    <source>
        <dbReference type="Proteomes" id="UP000831796"/>
    </source>
</evidence>
<reference evidence="2" key="1">
    <citation type="submission" date="2022-04" db="EMBL/GenBank/DDBJ databases">
        <title>Hymenobacter sp. isolated from the air.</title>
        <authorList>
            <person name="Won M."/>
            <person name="Lee C.-M."/>
            <person name="Woen H.-Y."/>
            <person name="Kwon S.-W."/>
        </authorList>
    </citation>
    <scope>NUCLEOTIDE SEQUENCE</scope>
    <source>
        <strain evidence="2">5116S-3</strain>
    </source>
</reference>